<dbReference type="Pfam" id="PF00226">
    <property type="entry name" value="DnaJ"/>
    <property type="match status" value="1"/>
</dbReference>
<feature type="domain" description="J" evidence="2">
    <location>
        <begin position="21"/>
        <end position="87"/>
    </location>
</feature>
<dbReference type="RefSeq" id="XP_040768259.1">
    <property type="nucleotide sequence ID" value="XM_040914189.1"/>
</dbReference>
<dbReference type="CDD" id="cd06257">
    <property type="entry name" value="DnaJ"/>
    <property type="match status" value="1"/>
</dbReference>
<dbReference type="GO" id="GO:0005737">
    <property type="term" value="C:cytoplasm"/>
    <property type="evidence" value="ECO:0007669"/>
    <property type="project" value="TreeGrafter"/>
</dbReference>
<dbReference type="InterPro" id="IPR001623">
    <property type="entry name" value="DnaJ_domain"/>
</dbReference>
<keyword evidence="4" id="KW-1185">Reference proteome</keyword>
<evidence type="ECO:0000256" key="1">
    <source>
        <dbReference type="SAM" id="MobiDB-lite"/>
    </source>
</evidence>
<reference evidence="3 4" key="1">
    <citation type="journal article" date="2016" name="Mol. Biol. Evol.">
        <title>Comparative Genomics of Early-Diverging Mushroom-Forming Fungi Provides Insights into the Origins of Lignocellulose Decay Capabilities.</title>
        <authorList>
            <person name="Nagy L.G."/>
            <person name="Riley R."/>
            <person name="Tritt A."/>
            <person name="Adam C."/>
            <person name="Daum C."/>
            <person name="Floudas D."/>
            <person name="Sun H."/>
            <person name="Yadav J.S."/>
            <person name="Pangilinan J."/>
            <person name="Larsson K.H."/>
            <person name="Matsuura K."/>
            <person name="Barry K."/>
            <person name="Labutti K."/>
            <person name="Kuo R."/>
            <person name="Ohm R.A."/>
            <person name="Bhattacharya S.S."/>
            <person name="Shirouzu T."/>
            <person name="Yoshinaga Y."/>
            <person name="Martin F.M."/>
            <person name="Grigoriev I.V."/>
            <person name="Hibbett D.S."/>
        </authorList>
    </citation>
    <scope>NUCLEOTIDE SEQUENCE [LARGE SCALE GENOMIC DNA]</scope>
    <source>
        <strain evidence="3 4">93-53</strain>
    </source>
</reference>
<feature type="region of interest" description="Disordered" evidence="1">
    <location>
        <begin position="106"/>
        <end position="143"/>
    </location>
</feature>
<organism evidence="3 4">
    <name type="scientific">Laetiporus sulphureus 93-53</name>
    <dbReference type="NCBI Taxonomy" id="1314785"/>
    <lineage>
        <taxon>Eukaryota</taxon>
        <taxon>Fungi</taxon>
        <taxon>Dikarya</taxon>
        <taxon>Basidiomycota</taxon>
        <taxon>Agaricomycotina</taxon>
        <taxon>Agaricomycetes</taxon>
        <taxon>Polyporales</taxon>
        <taxon>Laetiporus</taxon>
    </lineage>
</organism>
<sequence length="317" mass="36215">MGVAESTVLPGDEDARFSSGDHYIVLGVSEDASSNEIRSAFRKAALLHHPDKNVDDMERATQRFSALQAAYEVLSDDQKRMLYDAQRAFKEPYIPTTTEEFTSKMPGFWEPEKETPPAASGPRDTPRNGVPPTSSWSRKSWFQPRDPFPPELGPIGFDDLHDFHHLLTPELLVEEGHETFYKLYRRIFIRIAQDEPNGSQDMPEFGDASSPWALRRRPAKQHDGSVRAFYTFWVNFETSKDFTEEIALDIPPDASRKTRKRAQAERRKIGHQIGMEYNRGVRSLAMMIRSVDPRYVCRNSPCACMGCYARAMESRMG</sequence>
<dbReference type="InterPro" id="IPR054076">
    <property type="entry name" value="ZUO1-like_ZHD"/>
</dbReference>
<name>A0A165GLJ8_9APHY</name>
<dbReference type="EMBL" id="KV427609">
    <property type="protein sequence ID" value="KZT10519.1"/>
    <property type="molecule type" value="Genomic_DNA"/>
</dbReference>
<dbReference type="InterPro" id="IPR036869">
    <property type="entry name" value="J_dom_sf"/>
</dbReference>
<evidence type="ECO:0000313" key="4">
    <source>
        <dbReference type="Proteomes" id="UP000076871"/>
    </source>
</evidence>
<dbReference type="InParanoid" id="A0A165GLJ8"/>
<dbReference type="OrthoDB" id="5894at2759"/>
<accession>A0A165GLJ8</accession>
<dbReference type="InterPro" id="IPR018253">
    <property type="entry name" value="DnaJ_domain_CS"/>
</dbReference>
<dbReference type="SUPFAM" id="SSF46565">
    <property type="entry name" value="Chaperone J-domain"/>
    <property type="match status" value="1"/>
</dbReference>
<dbReference type="GeneID" id="63831217"/>
<dbReference type="PANTHER" id="PTHR44029:SF1">
    <property type="entry name" value="DNAJ HOMOLOG SUBFAMILY C MEMBER 21"/>
    <property type="match status" value="1"/>
</dbReference>
<dbReference type="Gene3D" id="1.10.287.110">
    <property type="entry name" value="DnaJ domain"/>
    <property type="match status" value="1"/>
</dbReference>
<dbReference type="PRINTS" id="PR00625">
    <property type="entry name" value="JDOMAIN"/>
</dbReference>
<dbReference type="PROSITE" id="PS50076">
    <property type="entry name" value="DNAJ_2"/>
    <property type="match status" value="1"/>
</dbReference>
<feature type="compositionally biased region" description="Polar residues" evidence="1">
    <location>
        <begin position="131"/>
        <end position="140"/>
    </location>
</feature>
<protein>
    <submittedName>
        <fullName evidence="3">DnaJ-domain-containing protein</fullName>
    </submittedName>
</protein>
<gene>
    <name evidence="3" type="ORF">LAESUDRAFT_810129</name>
</gene>
<dbReference type="AlphaFoldDB" id="A0A165GLJ8"/>
<dbReference type="Pfam" id="PF21884">
    <property type="entry name" value="ZUO1-like_ZHD"/>
    <property type="match status" value="1"/>
</dbReference>
<dbReference type="InterPro" id="IPR051964">
    <property type="entry name" value="Chaperone_stress_response"/>
</dbReference>
<dbReference type="PROSITE" id="PS00636">
    <property type="entry name" value="DNAJ_1"/>
    <property type="match status" value="1"/>
</dbReference>
<evidence type="ECO:0000259" key="2">
    <source>
        <dbReference type="PROSITE" id="PS50076"/>
    </source>
</evidence>
<dbReference type="Proteomes" id="UP000076871">
    <property type="component" value="Unassembled WGS sequence"/>
</dbReference>
<proteinExistence type="predicted"/>
<dbReference type="STRING" id="1314785.A0A165GLJ8"/>
<dbReference type="PANTHER" id="PTHR44029">
    <property type="entry name" value="DNAJ HOMOLOG SUBFAMILY C MEMBER 21"/>
    <property type="match status" value="1"/>
</dbReference>
<dbReference type="SMART" id="SM00271">
    <property type="entry name" value="DnaJ"/>
    <property type="match status" value="1"/>
</dbReference>
<evidence type="ECO:0000313" key="3">
    <source>
        <dbReference type="EMBL" id="KZT10519.1"/>
    </source>
</evidence>